<evidence type="ECO:0000259" key="3">
    <source>
        <dbReference type="Pfam" id="PF03981"/>
    </source>
</evidence>
<feature type="domain" description="Ubiquinol-cytochrome c chaperone" evidence="3">
    <location>
        <begin position="36"/>
        <end position="170"/>
    </location>
</feature>
<accession>A0A7W6H4W6</accession>
<evidence type="ECO:0000256" key="1">
    <source>
        <dbReference type="ARBA" id="ARBA00006407"/>
    </source>
</evidence>
<dbReference type="RefSeq" id="WP_183200143.1">
    <property type="nucleotide sequence ID" value="NZ_JACIEK010000005.1"/>
</dbReference>
<proteinExistence type="inferred from homology"/>
<dbReference type="InterPro" id="IPR021150">
    <property type="entry name" value="Ubiq_cyt_c_chap"/>
</dbReference>
<sequence>MLESLRRRRQNRQVVDRLWDEVVARARRPKRFLEGGLPDTVFGRFESLSIEVFLLLRRCGADASLSALSQDLVDRFMTDLDHSMRELGVGYLAVPKRMRKLAGRFYARVALYEPAVSGRDVAALAKALRETAFVDAPGGDADRAEALAAQILAADLDYRHMKSEAILAGSLNGEQQESSP</sequence>
<organism evidence="4 5">
    <name type="scientific">Aureimonas pseudogalii</name>
    <dbReference type="NCBI Taxonomy" id="1744844"/>
    <lineage>
        <taxon>Bacteria</taxon>
        <taxon>Pseudomonadati</taxon>
        <taxon>Pseudomonadota</taxon>
        <taxon>Alphaproteobacteria</taxon>
        <taxon>Hyphomicrobiales</taxon>
        <taxon>Aurantimonadaceae</taxon>
        <taxon>Aureimonas</taxon>
    </lineage>
</organism>
<evidence type="ECO:0000256" key="2">
    <source>
        <dbReference type="ARBA" id="ARBA00006436"/>
    </source>
</evidence>
<dbReference type="PANTHER" id="PTHR12184:SF1">
    <property type="entry name" value="UBIQUINOL-CYTOCHROME-C REDUCTASE COMPLEX ASSEMBLY FACTOR 1"/>
    <property type="match status" value="1"/>
</dbReference>
<dbReference type="Pfam" id="PF03981">
    <property type="entry name" value="Ubiq_cyt_C_chap"/>
    <property type="match status" value="1"/>
</dbReference>
<dbReference type="Proteomes" id="UP000542776">
    <property type="component" value="Unassembled WGS sequence"/>
</dbReference>
<comment type="similarity">
    <text evidence="2">Belongs to the UPF0174 family.</text>
</comment>
<keyword evidence="5" id="KW-1185">Reference proteome</keyword>
<evidence type="ECO:0000313" key="4">
    <source>
        <dbReference type="EMBL" id="MBB3998611.1"/>
    </source>
</evidence>
<gene>
    <name evidence="4" type="ORF">GGR04_002452</name>
</gene>
<dbReference type="EMBL" id="JACIEK010000005">
    <property type="protein sequence ID" value="MBB3998611.1"/>
    <property type="molecule type" value="Genomic_DNA"/>
</dbReference>
<protein>
    <submittedName>
        <fullName evidence="4">Cytochrome b pre-mRNA-processing protein 3</fullName>
    </submittedName>
</protein>
<evidence type="ECO:0000313" key="5">
    <source>
        <dbReference type="Proteomes" id="UP000542776"/>
    </source>
</evidence>
<comment type="similarity">
    <text evidence="1">Belongs to the CBP3 family.</text>
</comment>
<dbReference type="PANTHER" id="PTHR12184">
    <property type="entry name" value="UBIQUINOL-CYTOCHROME C REDUCTASE COMPLEX ASSEMBLY FACTOR 1 FAMILY MEMBER"/>
    <property type="match status" value="1"/>
</dbReference>
<name>A0A7W6H4W6_9HYPH</name>
<dbReference type="InterPro" id="IPR007129">
    <property type="entry name" value="Ubiqinol_cyt_c_chaperone_CPB3"/>
</dbReference>
<dbReference type="AlphaFoldDB" id="A0A7W6H4W6"/>
<reference evidence="4 5" key="1">
    <citation type="submission" date="2020-08" db="EMBL/GenBank/DDBJ databases">
        <title>Genomic Encyclopedia of Type Strains, Phase IV (KMG-IV): sequencing the most valuable type-strain genomes for metagenomic binning, comparative biology and taxonomic classification.</title>
        <authorList>
            <person name="Goeker M."/>
        </authorList>
    </citation>
    <scope>NUCLEOTIDE SEQUENCE [LARGE SCALE GENOMIC DNA]</scope>
    <source>
        <strain evidence="4 5">DSM 102238</strain>
    </source>
</reference>
<comment type="caution">
    <text evidence="4">The sequence shown here is derived from an EMBL/GenBank/DDBJ whole genome shotgun (WGS) entry which is preliminary data.</text>
</comment>